<feature type="domain" description="ABC transmembrane type-2" evidence="7">
    <location>
        <begin position="19"/>
        <end position="248"/>
    </location>
</feature>
<feature type="transmembrane region" description="Helical" evidence="6">
    <location>
        <begin position="169"/>
        <end position="188"/>
    </location>
</feature>
<dbReference type="GO" id="GO:0046677">
    <property type="term" value="P:response to antibiotic"/>
    <property type="evidence" value="ECO:0007669"/>
    <property type="project" value="UniProtKB-KW"/>
</dbReference>
<proteinExistence type="inferred from homology"/>
<reference evidence="8 9" key="2">
    <citation type="journal article" date="2015" name="Stand. Genomic Sci.">
        <title>Draft genome sequence of Cellulomonas carbonis T26(T) and comparative analysis of six Cellulomonas genomes.</title>
        <authorList>
            <person name="Zhuang W."/>
            <person name="Zhang S."/>
            <person name="Xia X."/>
            <person name="Wang G."/>
        </authorList>
    </citation>
    <scope>NUCLEOTIDE SEQUENCE [LARGE SCALE GENOMIC DNA]</scope>
    <source>
        <strain evidence="8 9">T26</strain>
    </source>
</reference>
<feature type="transmembrane region" description="Helical" evidence="6">
    <location>
        <begin position="139"/>
        <end position="162"/>
    </location>
</feature>
<keyword evidence="9" id="KW-1185">Reference proteome</keyword>
<dbReference type="PIRSF" id="PIRSF006648">
    <property type="entry name" value="DrrB"/>
    <property type="match status" value="1"/>
</dbReference>
<dbReference type="PANTHER" id="PTHR43027:SF2">
    <property type="entry name" value="TRANSPORT PERMEASE PROTEIN"/>
    <property type="match status" value="1"/>
</dbReference>
<feature type="transmembrane region" description="Helical" evidence="6">
    <location>
        <begin position="103"/>
        <end position="133"/>
    </location>
</feature>
<name>A0A0A0BVV3_9CELL</name>
<comment type="similarity">
    <text evidence="6">Belongs to the ABC-2 integral membrane protein family.</text>
</comment>
<dbReference type="Proteomes" id="UP000029839">
    <property type="component" value="Unassembled WGS sequence"/>
</dbReference>
<keyword evidence="4 6" id="KW-0472">Membrane</keyword>
<feature type="transmembrane region" description="Helical" evidence="6">
    <location>
        <begin position="227"/>
        <end position="245"/>
    </location>
</feature>
<evidence type="ECO:0000256" key="3">
    <source>
        <dbReference type="ARBA" id="ARBA00022989"/>
    </source>
</evidence>
<evidence type="ECO:0000256" key="1">
    <source>
        <dbReference type="ARBA" id="ARBA00004141"/>
    </source>
</evidence>
<keyword evidence="6" id="KW-0813">Transport</keyword>
<dbReference type="AlphaFoldDB" id="A0A0A0BVV3"/>
<comment type="caution">
    <text evidence="8">The sequence shown here is derived from an EMBL/GenBank/DDBJ whole genome shotgun (WGS) entry which is preliminary data.</text>
</comment>
<dbReference type="OrthoDB" id="3217868at2"/>
<dbReference type="RefSeq" id="WP_043603279.1">
    <property type="nucleotide sequence ID" value="NZ_AXCY01000009.1"/>
</dbReference>
<dbReference type="PROSITE" id="PS51012">
    <property type="entry name" value="ABC_TM2"/>
    <property type="match status" value="1"/>
</dbReference>
<gene>
    <name evidence="8" type="ORF">N868_02775</name>
</gene>
<accession>A0A0A0BVV3</accession>
<evidence type="ECO:0000313" key="9">
    <source>
        <dbReference type="Proteomes" id="UP000029839"/>
    </source>
</evidence>
<dbReference type="InterPro" id="IPR000412">
    <property type="entry name" value="ABC_2_transport"/>
</dbReference>
<dbReference type="InterPro" id="IPR013525">
    <property type="entry name" value="ABC2_TM"/>
</dbReference>
<dbReference type="InterPro" id="IPR047817">
    <property type="entry name" value="ABC2_TM_bact-type"/>
</dbReference>
<keyword evidence="3 6" id="KW-1133">Transmembrane helix</keyword>
<protein>
    <recommendedName>
        <fullName evidence="6">Transport permease protein</fullName>
    </recommendedName>
</protein>
<evidence type="ECO:0000313" key="8">
    <source>
        <dbReference type="EMBL" id="KGM12071.1"/>
    </source>
</evidence>
<keyword evidence="5" id="KW-0046">Antibiotic resistance</keyword>
<reference evidence="8 9" key="1">
    <citation type="submission" date="2013-08" db="EMBL/GenBank/DDBJ databases">
        <title>Genome sequencing of Cellulomonas carbonis T26.</title>
        <authorList>
            <person name="Chen F."/>
            <person name="Li Y."/>
            <person name="Wang G."/>
        </authorList>
    </citation>
    <scope>NUCLEOTIDE SEQUENCE [LARGE SCALE GENOMIC DNA]</scope>
    <source>
        <strain evidence="8 9">T26</strain>
    </source>
</reference>
<keyword evidence="2 6" id="KW-0812">Transmembrane</keyword>
<evidence type="ECO:0000256" key="4">
    <source>
        <dbReference type="ARBA" id="ARBA00023136"/>
    </source>
</evidence>
<feature type="transmembrane region" description="Helical" evidence="6">
    <location>
        <begin position="59"/>
        <end position="82"/>
    </location>
</feature>
<dbReference type="GO" id="GO:0043190">
    <property type="term" value="C:ATP-binding cassette (ABC) transporter complex"/>
    <property type="evidence" value="ECO:0007669"/>
    <property type="project" value="InterPro"/>
</dbReference>
<evidence type="ECO:0000256" key="2">
    <source>
        <dbReference type="ARBA" id="ARBA00022692"/>
    </source>
</evidence>
<evidence type="ECO:0000259" key="7">
    <source>
        <dbReference type="PROSITE" id="PS51012"/>
    </source>
</evidence>
<sequence>MSVRTLTANEARLLLRDPGNAFFALAFPAVLLVLVGLLLPGMREPIQVPGLTHLRTIDVYVPVVLCTAVATVAVSTFPTVFGTYRERGVLRRLAATPLPASRLLVAELAVSLGALVVAVGLALGLAGVVLGIAAPAQPAVAVLAFALTVAHMGALGCVLAAVVRSAANANAFGMMLYFPLLFVAGVWLPGPLMPATLREVASFLPLGAGAQALQEAWFGSGLPARQLVVMVVWTAVLGPLAARLFRWT</sequence>
<dbReference type="Pfam" id="PF01061">
    <property type="entry name" value="ABC2_membrane"/>
    <property type="match status" value="1"/>
</dbReference>
<dbReference type="GO" id="GO:0140359">
    <property type="term" value="F:ABC-type transporter activity"/>
    <property type="evidence" value="ECO:0007669"/>
    <property type="project" value="InterPro"/>
</dbReference>
<keyword evidence="6" id="KW-1003">Cell membrane</keyword>
<evidence type="ECO:0000256" key="5">
    <source>
        <dbReference type="ARBA" id="ARBA00023251"/>
    </source>
</evidence>
<comment type="subcellular location">
    <subcellularLocation>
        <location evidence="6">Cell membrane</location>
        <topology evidence="6">Multi-pass membrane protein</topology>
    </subcellularLocation>
    <subcellularLocation>
        <location evidence="1">Membrane</location>
        <topology evidence="1">Multi-pass membrane protein</topology>
    </subcellularLocation>
</comment>
<dbReference type="InterPro" id="IPR052902">
    <property type="entry name" value="ABC-2_transporter"/>
</dbReference>
<dbReference type="PANTHER" id="PTHR43027">
    <property type="entry name" value="DOXORUBICIN RESISTANCE ABC TRANSPORTER PERMEASE PROTEIN DRRC-RELATED"/>
    <property type="match status" value="1"/>
</dbReference>
<organism evidence="8 9">
    <name type="scientific">Cellulomonas carbonis T26</name>
    <dbReference type="NCBI Taxonomy" id="947969"/>
    <lineage>
        <taxon>Bacteria</taxon>
        <taxon>Bacillati</taxon>
        <taxon>Actinomycetota</taxon>
        <taxon>Actinomycetes</taxon>
        <taxon>Micrococcales</taxon>
        <taxon>Cellulomonadaceae</taxon>
        <taxon>Cellulomonas</taxon>
    </lineage>
</organism>
<dbReference type="EMBL" id="AXCY01000009">
    <property type="protein sequence ID" value="KGM12071.1"/>
    <property type="molecule type" value="Genomic_DNA"/>
</dbReference>
<evidence type="ECO:0000256" key="6">
    <source>
        <dbReference type="RuleBase" id="RU361157"/>
    </source>
</evidence>
<feature type="transmembrane region" description="Helical" evidence="6">
    <location>
        <begin position="21"/>
        <end position="39"/>
    </location>
</feature>